<dbReference type="Proteomes" id="UP000199058">
    <property type="component" value="Unassembled WGS sequence"/>
</dbReference>
<keyword evidence="2" id="KW-0812">Transmembrane</keyword>
<name>A0A1I1E9M6_9GAMM</name>
<keyword evidence="3" id="KW-0732">Signal</keyword>
<feature type="region of interest" description="Disordered" evidence="1">
    <location>
        <begin position="535"/>
        <end position="580"/>
    </location>
</feature>
<keyword evidence="2" id="KW-1133">Transmembrane helix</keyword>
<dbReference type="SMART" id="SM00327">
    <property type="entry name" value="VWA"/>
    <property type="match status" value="1"/>
</dbReference>
<dbReference type="OrthoDB" id="798937at2"/>
<dbReference type="InterPro" id="IPR002035">
    <property type="entry name" value="VWF_A"/>
</dbReference>
<feature type="compositionally biased region" description="Acidic residues" evidence="1">
    <location>
        <begin position="638"/>
        <end position="662"/>
    </location>
</feature>
<dbReference type="RefSeq" id="WP_091958151.1">
    <property type="nucleotide sequence ID" value="NZ_FOLH01000001.1"/>
</dbReference>
<dbReference type="STRING" id="1122252.SAMN05660443_0315"/>
<dbReference type="PROSITE" id="PS50234">
    <property type="entry name" value="VWFA"/>
    <property type="match status" value="1"/>
</dbReference>
<keyword evidence="2" id="KW-0472">Membrane</keyword>
<evidence type="ECO:0000256" key="2">
    <source>
        <dbReference type="SAM" id="Phobius"/>
    </source>
</evidence>
<gene>
    <name evidence="5" type="ORF">SAMN05660443_0315</name>
</gene>
<dbReference type="EMBL" id="FOLH01000001">
    <property type="protein sequence ID" value="SFB81710.1"/>
    <property type="molecule type" value="Genomic_DNA"/>
</dbReference>
<feature type="compositionally biased region" description="Low complexity" evidence="1">
    <location>
        <begin position="542"/>
        <end position="551"/>
    </location>
</feature>
<organism evidence="5 6">
    <name type="scientific">Marinospirillum celere</name>
    <dbReference type="NCBI Taxonomy" id="1122252"/>
    <lineage>
        <taxon>Bacteria</taxon>
        <taxon>Pseudomonadati</taxon>
        <taxon>Pseudomonadota</taxon>
        <taxon>Gammaproteobacteria</taxon>
        <taxon>Oceanospirillales</taxon>
        <taxon>Oceanospirillaceae</taxon>
        <taxon>Marinospirillum</taxon>
    </lineage>
</organism>
<dbReference type="CDD" id="cd00198">
    <property type="entry name" value="vWFA"/>
    <property type="match status" value="1"/>
</dbReference>
<evidence type="ECO:0000256" key="1">
    <source>
        <dbReference type="SAM" id="MobiDB-lite"/>
    </source>
</evidence>
<feature type="region of interest" description="Disordered" evidence="1">
    <location>
        <begin position="633"/>
        <end position="662"/>
    </location>
</feature>
<protein>
    <submittedName>
        <fullName evidence="5">TIGR03503 family protein</fullName>
    </submittedName>
</protein>
<feature type="compositionally biased region" description="Pro residues" evidence="1">
    <location>
        <begin position="552"/>
        <end position="565"/>
    </location>
</feature>
<dbReference type="InterPro" id="IPR036465">
    <property type="entry name" value="vWFA_dom_sf"/>
</dbReference>
<feature type="domain" description="VWFA" evidence="4">
    <location>
        <begin position="26"/>
        <end position="216"/>
    </location>
</feature>
<proteinExistence type="predicted"/>
<feature type="signal peptide" evidence="3">
    <location>
        <begin position="1"/>
        <end position="21"/>
    </location>
</feature>
<reference evidence="5 6" key="1">
    <citation type="submission" date="2016-10" db="EMBL/GenBank/DDBJ databases">
        <authorList>
            <person name="de Groot N.N."/>
        </authorList>
    </citation>
    <scope>NUCLEOTIDE SEQUENCE [LARGE SCALE GENOMIC DNA]</scope>
    <source>
        <strain evidence="5 6">DSM 18438</strain>
    </source>
</reference>
<sequence>MKKIFLLLICLNLLIVGKLQAAEQTDVRLVVDISGSMNWTDPNNLRIPATHMLIDLLSEGTQAGIWTFARQVNMLVTHAQVDEAWREGARIEAEKINSVGLYTHIDRAIETVTWDAGWDVDRERHIILLSDGLVDISQAETERERSRENQESRDYLLRERLPRLVEAGYTLHTLALSDEADHDLMATLAQRSGGLHAIAYEAEDLMPLLLQILNRMVDRDQVPLDGDRFSIDSLISEFTVLVFHQEDAEVVLRSPDGEAYTASSSSDQVRWHSNSRYTQITVDEPAAGTWQIETPAHPDNRVTVVSDLKLRTNGFPATVYRGFPDKQQNLQAWFTEEGQRVDRREFLRLLNAEIRHHQGDLLLTEQSMSFNEGSYDFRGSLTEFTELGEQQVTILVDGNTFQRQVRHSFNVQDVVAAYLQLPEDGGIPRVILRAQHPELDPAEVGFTVSANAAAQPVRYRGDGEWVVDLRNLEPDQDYEIEVEVEGELRGERLSVELPPLFLEAGSLRTLDRQVEELTEELPAFVQPIEPRLLPPVLPLPEQPVTEVRPTEAPTPEPLEPMPEPEPQAEPEPQPEAEASERSLFELDFSPIRSWDDPRMLWVYVALGIANILLFAFAFIMYRGFVKRRQRRHDAREHDDEEGPEIDDLEFDLDDELETDLQR</sequence>
<feature type="chain" id="PRO_5011560416" evidence="3">
    <location>
        <begin position="22"/>
        <end position="662"/>
    </location>
</feature>
<feature type="transmembrane region" description="Helical" evidence="2">
    <location>
        <begin position="600"/>
        <end position="621"/>
    </location>
</feature>
<keyword evidence="6" id="KW-1185">Reference proteome</keyword>
<evidence type="ECO:0000313" key="6">
    <source>
        <dbReference type="Proteomes" id="UP000199058"/>
    </source>
</evidence>
<dbReference type="SUPFAM" id="SSF53300">
    <property type="entry name" value="vWA-like"/>
    <property type="match status" value="1"/>
</dbReference>
<evidence type="ECO:0000313" key="5">
    <source>
        <dbReference type="EMBL" id="SFB81710.1"/>
    </source>
</evidence>
<accession>A0A1I1E9M6</accession>
<dbReference type="AlphaFoldDB" id="A0A1I1E9M6"/>
<dbReference type="Gene3D" id="3.40.50.410">
    <property type="entry name" value="von Willebrand factor, type A domain"/>
    <property type="match status" value="1"/>
</dbReference>
<evidence type="ECO:0000256" key="3">
    <source>
        <dbReference type="SAM" id="SignalP"/>
    </source>
</evidence>
<evidence type="ECO:0000259" key="4">
    <source>
        <dbReference type="PROSITE" id="PS50234"/>
    </source>
</evidence>